<dbReference type="EnsemblBacteria" id="BAC51447">
    <property type="protein sequence ID" value="BAC51447"/>
    <property type="gene ID" value="BAC51447"/>
</dbReference>
<sequence>MSRHVAGLATPADAVRLVEEELPIAESGLRVLIDRDLDGLDVHPAPTFVARQAPRMIERLQEFRRLLHVGEVGRPLPLHARATSRGGTRRRFSAWTRGGVGRRRGMKRLATTIGSVSPRAARSWTSPLITVRIFMTSWATKVQSSSRLICSCMIASASRMLTRNALITLRISLMRLSMARSLAGRPA</sequence>
<name>Q89H13_BRADU</name>
<dbReference type="InParanoid" id="Q89H13"/>
<protein>
    <submittedName>
        <fullName evidence="1">Blr6182 protein</fullName>
    </submittedName>
</protein>
<organism evidence="1 2">
    <name type="scientific">Bradyrhizobium diazoefficiens (strain JCM 10833 / BCRC 13528 / IAM 13628 / NBRC 14792 / USDA 110)</name>
    <dbReference type="NCBI Taxonomy" id="224911"/>
    <lineage>
        <taxon>Bacteria</taxon>
        <taxon>Pseudomonadati</taxon>
        <taxon>Pseudomonadota</taxon>
        <taxon>Alphaproteobacteria</taxon>
        <taxon>Hyphomicrobiales</taxon>
        <taxon>Nitrobacteraceae</taxon>
        <taxon>Bradyrhizobium</taxon>
    </lineage>
</organism>
<keyword evidence="2" id="KW-1185">Reference proteome</keyword>
<dbReference type="KEGG" id="bja:blr6182"/>
<dbReference type="Proteomes" id="UP000002526">
    <property type="component" value="Chromosome"/>
</dbReference>
<dbReference type="HOGENOM" id="CLU_1445087_0_0_5"/>
<proteinExistence type="predicted"/>
<dbReference type="EMBL" id="BA000040">
    <property type="protein sequence ID" value="BAC51447.1"/>
    <property type="molecule type" value="Genomic_DNA"/>
</dbReference>
<evidence type="ECO:0000313" key="2">
    <source>
        <dbReference type="Proteomes" id="UP000002526"/>
    </source>
</evidence>
<accession>Q89H13</accession>
<reference evidence="2" key="1">
    <citation type="journal article" date="2002" name="DNA Res.">
        <title>Complete genomic sequence of nitrogen-fixing symbiotic bacterium Bradyrhizobium japonicum USDA110.</title>
        <authorList>
            <person name="Kaneko T."/>
            <person name="Nakamura Y."/>
            <person name="Sato S."/>
            <person name="Minamisawa K."/>
            <person name="Uchiumi T."/>
            <person name="Sasamoto S."/>
            <person name="Watanabe A."/>
            <person name="Idesawa K."/>
            <person name="Iriguchi M."/>
            <person name="Kawashima K."/>
            <person name="Kohara M."/>
            <person name="Matsumoto M."/>
            <person name="Shimpo S."/>
            <person name="Tsuruoka H."/>
            <person name="Wada T."/>
            <person name="Yamada M."/>
            <person name="Tabata S."/>
        </authorList>
    </citation>
    <scope>NUCLEOTIDE SEQUENCE [LARGE SCALE GENOMIC DNA]</scope>
    <source>
        <strain evidence="2">JCM 10833 / BCRC 13528 / IAM 13628 / NBRC 14792 / USDA 110</strain>
    </source>
</reference>
<dbReference type="AlphaFoldDB" id="Q89H13"/>
<evidence type="ECO:0000313" key="1">
    <source>
        <dbReference type="EMBL" id="BAC51447.1"/>
    </source>
</evidence>
<dbReference type="OrthoDB" id="8232247at2"/>
<gene>
    <name evidence="1" type="ordered locus">blr6182</name>
</gene>